<dbReference type="EMBL" id="BK003473">
    <property type="protein sequence ID" value="DAA03672.1"/>
    <property type="molecule type" value="Genomic_DNA"/>
</dbReference>
<dbReference type="AlphaFoldDB" id="Q6IHE3"/>
<sequence length="91" mass="10179">MEPVWVNSCAQLRTVLSKPKRKKNLSPFWLSTVVPAQQCSMLHKSESPCEWGNFGGGEKGPSESVQQMLLTADILQIRAAHSVRKGEKENR</sequence>
<accession>Q6IHE3</accession>
<gene>
    <name evidence="1" type="ORF">HDC02694</name>
</gene>
<proteinExistence type="predicted"/>
<name>Q6IHE3_DROME</name>
<evidence type="ECO:0000313" key="1">
    <source>
        <dbReference type="EMBL" id="DAA03672.1"/>
    </source>
</evidence>
<protein>
    <submittedName>
        <fullName evidence="1">HDC02694</fullName>
    </submittedName>
</protein>
<reference evidence="1" key="1">
    <citation type="journal article" date="2003" name="Genome Biol.">
        <title>An integrated gene annotation and transcriptional profiling approach towards the full gene content of the Drosophila genome.</title>
        <authorList>
            <person name="Hild M."/>
            <person name="Beckmann B."/>
            <person name="Haas S.A."/>
            <person name="Koch B."/>
            <person name="Solovyev V."/>
            <person name="Busold C."/>
            <person name="Fellenberg K."/>
            <person name="Boutros M."/>
            <person name="Vingron M."/>
            <person name="Sauer F."/>
            <person name="Hoheisel J.D."/>
            <person name="Paro R."/>
        </authorList>
    </citation>
    <scope>NUCLEOTIDE SEQUENCE</scope>
</reference>
<organism evidence="1">
    <name type="scientific">Drosophila melanogaster</name>
    <name type="common">Fruit fly</name>
    <dbReference type="NCBI Taxonomy" id="7227"/>
    <lineage>
        <taxon>Eukaryota</taxon>
        <taxon>Metazoa</taxon>
        <taxon>Ecdysozoa</taxon>
        <taxon>Arthropoda</taxon>
        <taxon>Hexapoda</taxon>
        <taxon>Insecta</taxon>
        <taxon>Pterygota</taxon>
        <taxon>Neoptera</taxon>
        <taxon>Endopterygota</taxon>
        <taxon>Diptera</taxon>
        <taxon>Brachycera</taxon>
        <taxon>Muscomorpha</taxon>
        <taxon>Ephydroidea</taxon>
        <taxon>Drosophilidae</taxon>
        <taxon>Drosophila</taxon>
        <taxon>Sophophora</taxon>
    </lineage>
</organism>